<dbReference type="Proteomes" id="UP000828390">
    <property type="component" value="Unassembled WGS sequence"/>
</dbReference>
<reference evidence="1" key="1">
    <citation type="journal article" date="2019" name="bioRxiv">
        <title>The Genome of the Zebra Mussel, Dreissena polymorpha: A Resource for Invasive Species Research.</title>
        <authorList>
            <person name="McCartney M.A."/>
            <person name="Auch B."/>
            <person name="Kono T."/>
            <person name="Mallez S."/>
            <person name="Zhang Y."/>
            <person name="Obille A."/>
            <person name="Becker A."/>
            <person name="Abrahante J.E."/>
            <person name="Garbe J."/>
            <person name="Badalamenti J.P."/>
            <person name="Herman A."/>
            <person name="Mangelson H."/>
            <person name="Liachko I."/>
            <person name="Sullivan S."/>
            <person name="Sone E.D."/>
            <person name="Koren S."/>
            <person name="Silverstein K.A.T."/>
            <person name="Beckman K.B."/>
            <person name="Gohl D.M."/>
        </authorList>
    </citation>
    <scope>NUCLEOTIDE SEQUENCE</scope>
    <source>
        <strain evidence="1">Duluth1</strain>
        <tissue evidence="1">Whole animal</tissue>
    </source>
</reference>
<reference evidence="1" key="2">
    <citation type="submission" date="2020-11" db="EMBL/GenBank/DDBJ databases">
        <authorList>
            <person name="McCartney M.A."/>
            <person name="Auch B."/>
            <person name="Kono T."/>
            <person name="Mallez S."/>
            <person name="Becker A."/>
            <person name="Gohl D.M."/>
            <person name="Silverstein K.A.T."/>
            <person name="Koren S."/>
            <person name="Bechman K.B."/>
            <person name="Herman A."/>
            <person name="Abrahante J.E."/>
            <person name="Garbe J."/>
        </authorList>
    </citation>
    <scope>NUCLEOTIDE SEQUENCE</scope>
    <source>
        <strain evidence="1">Duluth1</strain>
        <tissue evidence="1">Whole animal</tissue>
    </source>
</reference>
<comment type="caution">
    <text evidence="1">The sequence shown here is derived from an EMBL/GenBank/DDBJ whole genome shotgun (WGS) entry which is preliminary data.</text>
</comment>
<name>A0A9D4J4N6_DREPO</name>
<accession>A0A9D4J4N6</accession>
<evidence type="ECO:0000313" key="2">
    <source>
        <dbReference type="Proteomes" id="UP000828390"/>
    </source>
</evidence>
<proteinExistence type="predicted"/>
<keyword evidence="2" id="KW-1185">Reference proteome</keyword>
<evidence type="ECO:0000313" key="1">
    <source>
        <dbReference type="EMBL" id="KAH3795202.1"/>
    </source>
</evidence>
<gene>
    <name evidence="1" type="ORF">DPMN_148750</name>
</gene>
<protein>
    <submittedName>
        <fullName evidence="1">Uncharacterized protein</fullName>
    </submittedName>
</protein>
<dbReference type="AlphaFoldDB" id="A0A9D4J4N6"/>
<dbReference type="EMBL" id="JAIWYP010000007">
    <property type="protein sequence ID" value="KAH3795202.1"/>
    <property type="molecule type" value="Genomic_DNA"/>
</dbReference>
<sequence length="66" mass="7824">MEKLEMVIKRDKPVNASQASQKPTVYYNWIYTLLFNTRYKVTRANHLLRHESVGLPNQNKIYINSV</sequence>
<organism evidence="1 2">
    <name type="scientific">Dreissena polymorpha</name>
    <name type="common">Zebra mussel</name>
    <name type="synonym">Mytilus polymorpha</name>
    <dbReference type="NCBI Taxonomy" id="45954"/>
    <lineage>
        <taxon>Eukaryota</taxon>
        <taxon>Metazoa</taxon>
        <taxon>Spiralia</taxon>
        <taxon>Lophotrochozoa</taxon>
        <taxon>Mollusca</taxon>
        <taxon>Bivalvia</taxon>
        <taxon>Autobranchia</taxon>
        <taxon>Heteroconchia</taxon>
        <taxon>Euheterodonta</taxon>
        <taxon>Imparidentia</taxon>
        <taxon>Neoheterodontei</taxon>
        <taxon>Myida</taxon>
        <taxon>Dreissenoidea</taxon>
        <taxon>Dreissenidae</taxon>
        <taxon>Dreissena</taxon>
    </lineage>
</organism>